<evidence type="ECO:0000313" key="1">
    <source>
        <dbReference type="EMBL" id="SFE87542.1"/>
    </source>
</evidence>
<organism evidence="1 2">
    <name type="scientific">Nannocystis exedens</name>
    <dbReference type="NCBI Taxonomy" id="54"/>
    <lineage>
        <taxon>Bacteria</taxon>
        <taxon>Pseudomonadati</taxon>
        <taxon>Myxococcota</taxon>
        <taxon>Polyangia</taxon>
        <taxon>Nannocystales</taxon>
        <taxon>Nannocystaceae</taxon>
        <taxon>Nannocystis</taxon>
    </lineage>
</organism>
<protein>
    <submittedName>
        <fullName evidence="1">Uncharacterized protein</fullName>
    </submittedName>
</protein>
<dbReference type="RefSeq" id="WP_096327515.1">
    <property type="nucleotide sequence ID" value="NZ_NETK01000001.1"/>
</dbReference>
<sequence length="128" mass="14502">MRRLQIGERTFLWRVSHRHRVRGDDEVERCAEVFRAYEDGCRRGPLELAFAEGDGRGAGYPQSGEVWQRGGGGARSLDLHRPRMARAIIELALQRGWAPAERALLVDGWEWFDALEREMNEVPGGAAT</sequence>
<dbReference type="EMBL" id="FOMX01000021">
    <property type="protein sequence ID" value="SFE87542.1"/>
    <property type="molecule type" value="Genomic_DNA"/>
</dbReference>
<proteinExistence type="predicted"/>
<name>A0A1I2E3M4_9BACT</name>
<gene>
    <name evidence="1" type="ORF">SAMN02745121_05910</name>
</gene>
<evidence type="ECO:0000313" key="2">
    <source>
        <dbReference type="Proteomes" id="UP000199400"/>
    </source>
</evidence>
<keyword evidence="2" id="KW-1185">Reference proteome</keyword>
<dbReference type="Proteomes" id="UP000199400">
    <property type="component" value="Unassembled WGS sequence"/>
</dbReference>
<accession>A0A1I2E3M4</accession>
<dbReference type="AlphaFoldDB" id="A0A1I2E3M4"/>
<reference evidence="2" key="1">
    <citation type="submission" date="2016-10" db="EMBL/GenBank/DDBJ databases">
        <authorList>
            <person name="Varghese N."/>
            <person name="Submissions S."/>
        </authorList>
    </citation>
    <scope>NUCLEOTIDE SEQUENCE [LARGE SCALE GENOMIC DNA]</scope>
    <source>
        <strain evidence="2">ATCC 25963</strain>
    </source>
</reference>
<dbReference type="OrthoDB" id="4547174at2"/>